<evidence type="ECO:0000259" key="7">
    <source>
        <dbReference type="Pfam" id="PF24961"/>
    </source>
</evidence>
<dbReference type="GO" id="GO:0005886">
    <property type="term" value="C:plasma membrane"/>
    <property type="evidence" value="ECO:0007669"/>
    <property type="project" value="TreeGrafter"/>
</dbReference>
<evidence type="ECO:0000256" key="1">
    <source>
        <dbReference type="ARBA" id="ARBA00004141"/>
    </source>
</evidence>
<gene>
    <name evidence="8" type="ORF">IAA84_00760</name>
</gene>
<proteinExistence type="predicted"/>
<evidence type="ECO:0000256" key="2">
    <source>
        <dbReference type="ARBA" id="ARBA00022692"/>
    </source>
</evidence>
<dbReference type="Pfam" id="PF01957">
    <property type="entry name" value="NfeD"/>
    <property type="match status" value="1"/>
</dbReference>
<dbReference type="AlphaFoldDB" id="A0A9D1K4Q7"/>
<keyword evidence="4 5" id="KW-0472">Membrane</keyword>
<dbReference type="Gene3D" id="2.40.50.140">
    <property type="entry name" value="Nucleic acid-binding proteins"/>
    <property type="match status" value="1"/>
</dbReference>
<keyword evidence="2 5" id="KW-0812">Transmembrane</keyword>
<dbReference type="InterPro" id="IPR056739">
    <property type="entry name" value="NfeD_membrane"/>
</dbReference>
<dbReference type="Pfam" id="PF24961">
    <property type="entry name" value="NfeD_membrane"/>
    <property type="match status" value="1"/>
</dbReference>
<evidence type="ECO:0000313" key="9">
    <source>
        <dbReference type="Proteomes" id="UP000824140"/>
    </source>
</evidence>
<reference evidence="8" key="2">
    <citation type="journal article" date="2021" name="PeerJ">
        <title>Extensive microbial diversity within the chicken gut microbiome revealed by metagenomics and culture.</title>
        <authorList>
            <person name="Gilroy R."/>
            <person name="Ravi A."/>
            <person name="Getino M."/>
            <person name="Pursley I."/>
            <person name="Horton D.L."/>
            <person name="Alikhan N.F."/>
            <person name="Baker D."/>
            <person name="Gharbi K."/>
            <person name="Hall N."/>
            <person name="Watson M."/>
            <person name="Adriaenssens E.M."/>
            <person name="Foster-Nyarko E."/>
            <person name="Jarju S."/>
            <person name="Secka A."/>
            <person name="Antonio M."/>
            <person name="Oren A."/>
            <person name="Chaudhuri R.R."/>
            <person name="La Ragione R."/>
            <person name="Hildebrand F."/>
            <person name="Pallen M.J."/>
        </authorList>
    </citation>
    <scope>NUCLEOTIDE SEQUENCE</scope>
    <source>
        <strain evidence="8">13766</strain>
    </source>
</reference>
<dbReference type="PANTHER" id="PTHR33507:SF3">
    <property type="entry name" value="INNER MEMBRANE PROTEIN YBBJ"/>
    <property type="match status" value="1"/>
</dbReference>
<accession>A0A9D1K4Q7</accession>
<feature type="transmembrane region" description="Helical" evidence="5">
    <location>
        <begin position="7"/>
        <end position="27"/>
    </location>
</feature>
<comment type="caution">
    <text evidence="8">The sequence shown here is derived from an EMBL/GenBank/DDBJ whole genome shotgun (WGS) entry which is preliminary data.</text>
</comment>
<evidence type="ECO:0000256" key="3">
    <source>
        <dbReference type="ARBA" id="ARBA00022989"/>
    </source>
</evidence>
<evidence type="ECO:0000256" key="4">
    <source>
        <dbReference type="ARBA" id="ARBA00023136"/>
    </source>
</evidence>
<evidence type="ECO:0008006" key="10">
    <source>
        <dbReference type="Google" id="ProtNLM"/>
    </source>
</evidence>
<dbReference type="EMBL" id="DVJN01000013">
    <property type="protein sequence ID" value="HIS91526.1"/>
    <property type="molecule type" value="Genomic_DNA"/>
</dbReference>
<feature type="domain" description="NfeD integral membrane" evidence="7">
    <location>
        <begin position="9"/>
        <end position="73"/>
    </location>
</feature>
<dbReference type="InterPro" id="IPR052165">
    <property type="entry name" value="Membrane_assoc_protease"/>
</dbReference>
<dbReference type="Proteomes" id="UP000824140">
    <property type="component" value="Unassembled WGS sequence"/>
</dbReference>
<comment type="subcellular location">
    <subcellularLocation>
        <location evidence="1">Membrane</location>
        <topology evidence="1">Multi-pass membrane protein</topology>
    </subcellularLocation>
</comment>
<evidence type="ECO:0000256" key="5">
    <source>
        <dbReference type="SAM" id="Phobius"/>
    </source>
</evidence>
<feature type="transmembrane region" description="Helical" evidence="5">
    <location>
        <begin position="33"/>
        <end position="52"/>
    </location>
</feature>
<feature type="domain" description="NfeD-like C-terminal" evidence="6">
    <location>
        <begin position="110"/>
        <end position="162"/>
    </location>
</feature>
<dbReference type="PANTHER" id="PTHR33507">
    <property type="entry name" value="INNER MEMBRANE PROTEIN YBBJ"/>
    <property type="match status" value="1"/>
</dbReference>
<keyword evidence="3 5" id="KW-1133">Transmembrane helix</keyword>
<protein>
    <recommendedName>
        <fullName evidence="10">NfeD-like C-terminal domain-containing protein</fullName>
    </recommendedName>
</protein>
<evidence type="ECO:0000313" key="8">
    <source>
        <dbReference type="EMBL" id="HIS91526.1"/>
    </source>
</evidence>
<dbReference type="InterPro" id="IPR012340">
    <property type="entry name" value="NA-bd_OB-fold"/>
</dbReference>
<dbReference type="InterPro" id="IPR002810">
    <property type="entry name" value="NfeD-like_C"/>
</dbReference>
<organism evidence="8 9">
    <name type="scientific">Candidatus Alectryocaccomicrobium excrementavium</name>
    <dbReference type="NCBI Taxonomy" id="2840668"/>
    <lineage>
        <taxon>Bacteria</taxon>
        <taxon>Bacillati</taxon>
        <taxon>Bacillota</taxon>
        <taxon>Clostridia</taxon>
        <taxon>Candidatus Alectryocaccomicrobium</taxon>
    </lineage>
</organism>
<evidence type="ECO:0000259" key="6">
    <source>
        <dbReference type="Pfam" id="PF01957"/>
    </source>
</evidence>
<reference evidence="8" key="1">
    <citation type="submission" date="2020-10" db="EMBL/GenBank/DDBJ databases">
        <authorList>
            <person name="Gilroy R."/>
        </authorList>
    </citation>
    <scope>NUCLEOTIDE SEQUENCE</scope>
    <source>
        <strain evidence="8">13766</strain>
    </source>
</reference>
<sequence length="165" mass="17394">MDILSQIIVDNLLSVILLVVGFVLLVIEMYVPGFGAFGISGCVLLIGGIIAARPTPLQALIMVVIILALLCIVLSVSIHSASKGRLSKSKLVLNDVSIERPETEELAYFVDKKGVAVTVLRPAGMAEFDGVKLNVVSDGEFIPEGAAVRVARVEGNRIVVVKAGA</sequence>
<feature type="transmembrane region" description="Helical" evidence="5">
    <location>
        <begin position="59"/>
        <end position="78"/>
    </location>
</feature>
<name>A0A9D1K4Q7_9FIRM</name>